<reference evidence="2" key="1">
    <citation type="journal article" date="2019" name="Int. J. Syst. Evol. Microbiol.">
        <title>The Global Catalogue of Microorganisms (GCM) 10K type strain sequencing project: providing services to taxonomists for standard genome sequencing and annotation.</title>
        <authorList>
            <consortium name="The Broad Institute Genomics Platform"/>
            <consortium name="The Broad Institute Genome Sequencing Center for Infectious Disease"/>
            <person name="Wu L."/>
            <person name="Ma J."/>
        </authorList>
    </citation>
    <scope>NUCLEOTIDE SEQUENCE [LARGE SCALE GENOMIC DNA]</scope>
    <source>
        <strain evidence="2">KCTC 42282</strain>
    </source>
</reference>
<organism evidence="1 2">
    <name type="scientific">Camelimonas fluminis</name>
    <dbReference type="NCBI Taxonomy" id="1576911"/>
    <lineage>
        <taxon>Bacteria</taxon>
        <taxon>Pseudomonadati</taxon>
        <taxon>Pseudomonadota</taxon>
        <taxon>Alphaproteobacteria</taxon>
        <taxon>Hyphomicrobiales</taxon>
        <taxon>Chelatococcaceae</taxon>
        <taxon>Camelimonas</taxon>
    </lineage>
</organism>
<dbReference type="EMBL" id="JBHRYC010000093">
    <property type="protein sequence ID" value="MFC3639466.1"/>
    <property type="molecule type" value="Genomic_DNA"/>
</dbReference>
<evidence type="ECO:0000313" key="2">
    <source>
        <dbReference type="Proteomes" id="UP001595704"/>
    </source>
</evidence>
<sequence>MEKRASDPLFLSSECSPVTASCQHAMGQAHGVREKPPTALELCRSRRRQQPGDPAPEYKFRFRCRFERVLATTISWRKVKPMNDAGRHQMSSFRLFGVVAMAASCLLLAACQSSAQRKQELQTLCADPSNRAPGSDYFQECQSLYPLTDRQRVNLYMQSAPQ</sequence>
<gene>
    <name evidence="1" type="ORF">ACFONL_19180</name>
</gene>
<accession>A0ABV7UL68</accession>
<keyword evidence="2" id="KW-1185">Reference proteome</keyword>
<dbReference type="RefSeq" id="WP_376853175.1">
    <property type="nucleotide sequence ID" value="NZ_JBHRYC010000093.1"/>
</dbReference>
<dbReference type="Proteomes" id="UP001595704">
    <property type="component" value="Unassembled WGS sequence"/>
</dbReference>
<proteinExistence type="predicted"/>
<evidence type="ECO:0000313" key="1">
    <source>
        <dbReference type="EMBL" id="MFC3639466.1"/>
    </source>
</evidence>
<comment type="caution">
    <text evidence="1">The sequence shown here is derived from an EMBL/GenBank/DDBJ whole genome shotgun (WGS) entry which is preliminary data.</text>
</comment>
<evidence type="ECO:0008006" key="3">
    <source>
        <dbReference type="Google" id="ProtNLM"/>
    </source>
</evidence>
<name>A0ABV7UL68_9HYPH</name>
<protein>
    <recommendedName>
        <fullName evidence="3">Entry exclusion lipoprotein TrbK</fullName>
    </recommendedName>
</protein>